<feature type="non-terminal residue" evidence="2">
    <location>
        <position position="1"/>
    </location>
</feature>
<comment type="caution">
    <text evidence="2">The sequence shown here is derived from an EMBL/GenBank/DDBJ whole genome shotgun (WGS) entry which is preliminary data.</text>
</comment>
<accession>A0A392QMV5</accession>
<feature type="region of interest" description="Disordered" evidence="1">
    <location>
        <begin position="1"/>
        <end position="43"/>
    </location>
</feature>
<reference evidence="2 3" key="1">
    <citation type="journal article" date="2018" name="Front. Plant Sci.">
        <title>Red Clover (Trifolium pratense) and Zigzag Clover (T. medium) - A Picture of Genomic Similarities and Differences.</title>
        <authorList>
            <person name="Dluhosova J."/>
            <person name="Istvanek J."/>
            <person name="Nedelnik J."/>
            <person name="Repkova J."/>
        </authorList>
    </citation>
    <scope>NUCLEOTIDE SEQUENCE [LARGE SCALE GENOMIC DNA]</scope>
    <source>
        <strain evidence="3">cv. 10/8</strain>
        <tissue evidence="2">Leaf</tissue>
    </source>
</reference>
<evidence type="ECO:0000256" key="1">
    <source>
        <dbReference type="SAM" id="MobiDB-lite"/>
    </source>
</evidence>
<dbReference type="Proteomes" id="UP000265520">
    <property type="component" value="Unassembled WGS sequence"/>
</dbReference>
<evidence type="ECO:0000313" key="3">
    <source>
        <dbReference type="Proteomes" id="UP000265520"/>
    </source>
</evidence>
<dbReference type="EMBL" id="LXQA010146304">
    <property type="protein sequence ID" value="MCI25279.1"/>
    <property type="molecule type" value="Genomic_DNA"/>
</dbReference>
<proteinExistence type="predicted"/>
<evidence type="ECO:0000313" key="2">
    <source>
        <dbReference type="EMBL" id="MCI25279.1"/>
    </source>
</evidence>
<name>A0A392QMV5_9FABA</name>
<dbReference type="AlphaFoldDB" id="A0A392QMV5"/>
<sequence>NAMDDSNASKEDRKLGKKSKVEQHRNVEAKPPEEPRNVVPPPPKIDFCIQFTPATKFDNRAQMLKWVTDLAQELEAANIGSTLTRNGNKR</sequence>
<organism evidence="2 3">
    <name type="scientific">Trifolium medium</name>
    <dbReference type="NCBI Taxonomy" id="97028"/>
    <lineage>
        <taxon>Eukaryota</taxon>
        <taxon>Viridiplantae</taxon>
        <taxon>Streptophyta</taxon>
        <taxon>Embryophyta</taxon>
        <taxon>Tracheophyta</taxon>
        <taxon>Spermatophyta</taxon>
        <taxon>Magnoliopsida</taxon>
        <taxon>eudicotyledons</taxon>
        <taxon>Gunneridae</taxon>
        <taxon>Pentapetalae</taxon>
        <taxon>rosids</taxon>
        <taxon>fabids</taxon>
        <taxon>Fabales</taxon>
        <taxon>Fabaceae</taxon>
        <taxon>Papilionoideae</taxon>
        <taxon>50 kb inversion clade</taxon>
        <taxon>NPAAA clade</taxon>
        <taxon>Hologalegina</taxon>
        <taxon>IRL clade</taxon>
        <taxon>Trifolieae</taxon>
        <taxon>Trifolium</taxon>
    </lineage>
</organism>
<keyword evidence="3" id="KW-1185">Reference proteome</keyword>
<feature type="compositionally biased region" description="Basic and acidic residues" evidence="1">
    <location>
        <begin position="7"/>
        <end position="36"/>
    </location>
</feature>
<protein>
    <submittedName>
        <fullName evidence="2">Uncharacterized protein</fullName>
    </submittedName>
</protein>